<feature type="domain" description="CBS" evidence="10">
    <location>
        <begin position="10"/>
        <end position="68"/>
    </location>
</feature>
<dbReference type="PROSITE" id="PS00676">
    <property type="entry name" value="SIGMA54_INTERACT_2"/>
    <property type="match status" value="1"/>
</dbReference>
<keyword evidence="4" id="KW-0238">DNA-binding</keyword>
<dbReference type="AlphaFoldDB" id="R7RTI0"/>
<keyword evidence="3" id="KW-0805">Transcription regulation</keyword>
<dbReference type="Pfam" id="PF02954">
    <property type="entry name" value="HTH_8"/>
    <property type="match status" value="1"/>
</dbReference>
<evidence type="ECO:0000256" key="2">
    <source>
        <dbReference type="ARBA" id="ARBA00022840"/>
    </source>
</evidence>
<keyword evidence="2" id="KW-0067">ATP-binding</keyword>
<dbReference type="Pfam" id="PF00571">
    <property type="entry name" value="CBS"/>
    <property type="match status" value="1"/>
</dbReference>
<keyword evidence="6" id="KW-0129">CBS domain</keyword>
<dbReference type="InterPro" id="IPR025943">
    <property type="entry name" value="Sigma_54_int_dom_ATP-bd_2"/>
</dbReference>
<evidence type="ECO:0000256" key="5">
    <source>
        <dbReference type="ARBA" id="ARBA00023163"/>
    </source>
</evidence>
<feature type="domain" description="PAS" evidence="9">
    <location>
        <begin position="134"/>
        <end position="182"/>
    </location>
</feature>
<dbReference type="SUPFAM" id="SSF54631">
    <property type="entry name" value="CBS-domain pair"/>
    <property type="match status" value="1"/>
</dbReference>
<dbReference type="eggNOG" id="COG3829">
    <property type="taxonomic scope" value="Bacteria"/>
</dbReference>
<dbReference type="InterPro" id="IPR025944">
    <property type="entry name" value="Sigma_54_int_dom_CS"/>
</dbReference>
<dbReference type="InterPro" id="IPR013767">
    <property type="entry name" value="PAS_fold"/>
</dbReference>
<keyword evidence="1" id="KW-0547">Nucleotide-binding</keyword>
<dbReference type="Gene3D" id="3.10.580.10">
    <property type="entry name" value="CBS-domain"/>
    <property type="match status" value="1"/>
</dbReference>
<dbReference type="EMBL" id="CAVN010000098">
    <property type="protein sequence ID" value="CDF58716.1"/>
    <property type="molecule type" value="Genomic_DNA"/>
</dbReference>
<dbReference type="InterPro" id="IPR046342">
    <property type="entry name" value="CBS_dom_sf"/>
</dbReference>
<dbReference type="InterPro" id="IPR027417">
    <property type="entry name" value="P-loop_NTPase"/>
</dbReference>
<sequence length="581" mass="66841">MVQFKVKNYINENSLCLKDYEDNQDVIEKFIESRYDILPVINSKKKFIGFIERKDIFKCLKDKEFCKMIDKDLSKVIIAKRETNIKEIVSNIYKTVVLDEKDEFLGMIDYDKLGAGFKEIIDEFDKQMDYSFVLNTILETVYDGILVVDAEGYIKFISKAYCKFLGVKEEEVVGKHVTQVIENTRMHIVAKTGIPEYAHIQKINGNYMVATRIPVFKDGKIMGVVGKVLFRNLDELEDLHNKIRGFENELKEYKGELKNLNQSQYNFEDIIGSSSKIVEVKKLAMKASLTDSNVLIMAESGTGKELFAHAIHRNSKRCYSAFVKVNCAAIPHELLEAELFGYDEGAFTGAKKGGKIGKFEIADGGTIFLDEIGDMPLNMQAKLLRVIQEKEIERVGSTTPKKIDVRIIAATNKNLEELVAQGKFREDLYYRLNVITLNIPPLRERKKDISELAYYYLNKLSAKYNKRVESISKNALKKLVEYSWPGNIRELINVIERAVNIIEDEQELDLHHLPSKISGISRMTYIKPLDDILRETERNVLIDALKYTKGNKSEAAKLLKISRSNFYEKLQKYNLNEEVKR</sequence>
<dbReference type="Pfam" id="PF00989">
    <property type="entry name" value="PAS"/>
    <property type="match status" value="1"/>
</dbReference>
<evidence type="ECO:0000313" key="12">
    <source>
        <dbReference type="Proteomes" id="UP000014923"/>
    </source>
</evidence>
<evidence type="ECO:0000313" key="11">
    <source>
        <dbReference type="EMBL" id="CDF58716.1"/>
    </source>
</evidence>
<dbReference type="InterPro" id="IPR003593">
    <property type="entry name" value="AAA+_ATPase"/>
</dbReference>
<dbReference type="SMART" id="SM00091">
    <property type="entry name" value="PAS"/>
    <property type="match status" value="1"/>
</dbReference>
<dbReference type="Proteomes" id="UP000014923">
    <property type="component" value="Unassembled WGS sequence"/>
</dbReference>
<dbReference type="InterPro" id="IPR000644">
    <property type="entry name" value="CBS_dom"/>
</dbReference>
<dbReference type="InterPro" id="IPR002078">
    <property type="entry name" value="Sigma_54_int"/>
</dbReference>
<feature type="coiled-coil region" evidence="7">
    <location>
        <begin position="236"/>
        <end position="263"/>
    </location>
</feature>
<dbReference type="Gene3D" id="3.40.50.300">
    <property type="entry name" value="P-loop containing nucleotide triphosphate hydrolases"/>
    <property type="match status" value="1"/>
</dbReference>
<dbReference type="PANTHER" id="PTHR32071">
    <property type="entry name" value="TRANSCRIPTIONAL REGULATORY PROTEIN"/>
    <property type="match status" value="1"/>
</dbReference>
<dbReference type="SMART" id="SM00382">
    <property type="entry name" value="AAA"/>
    <property type="match status" value="1"/>
</dbReference>
<evidence type="ECO:0000256" key="3">
    <source>
        <dbReference type="ARBA" id="ARBA00023015"/>
    </source>
</evidence>
<dbReference type="InterPro" id="IPR002197">
    <property type="entry name" value="HTH_Fis"/>
</dbReference>
<evidence type="ECO:0000256" key="6">
    <source>
        <dbReference type="PROSITE-ProRule" id="PRU00703"/>
    </source>
</evidence>
<dbReference type="FunFam" id="3.40.50.300:FF:000006">
    <property type="entry name" value="DNA-binding transcriptional regulator NtrC"/>
    <property type="match status" value="1"/>
</dbReference>
<dbReference type="InterPro" id="IPR035965">
    <property type="entry name" value="PAS-like_dom_sf"/>
</dbReference>
<gene>
    <name evidence="11" type="ORF">TCEL_00762</name>
</gene>
<dbReference type="PROSITE" id="PS50112">
    <property type="entry name" value="PAS"/>
    <property type="match status" value="1"/>
</dbReference>
<keyword evidence="5" id="KW-0804">Transcription</keyword>
<dbReference type="NCBIfam" id="TIGR00229">
    <property type="entry name" value="sensory_box"/>
    <property type="match status" value="1"/>
</dbReference>
<dbReference type="Gene3D" id="1.10.10.60">
    <property type="entry name" value="Homeodomain-like"/>
    <property type="match status" value="1"/>
</dbReference>
<protein>
    <submittedName>
        <fullName evidence="11">Transcriptional regulatory protein(Sigma-54 interacting)</fullName>
    </submittedName>
</protein>
<dbReference type="Pfam" id="PF25601">
    <property type="entry name" value="AAA_lid_14"/>
    <property type="match status" value="1"/>
</dbReference>
<evidence type="ECO:0000256" key="1">
    <source>
        <dbReference type="ARBA" id="ARBA00022741"/>
    </source>
</evidence>
<dbReference type="PROSITE" id="PS00688">
    <property type="entry name" value="SIGMA54_INTERACT_3"/>
    <property type="match status" value="1"/>
</dbReference>
<comment type="caution">
    <text evidence="11">The sequence shown here is derived from an EMBL/GenBank/DDBJ whole genome shotgun (WGS) entry which is preliminary data.</text>
</comment>
<dbReference type="PROSITE" id="PS51371">
    <property type="entry name" value="CBS"/>
    <property type="match status" value="1"/>
</dbReference>
<dbReference type="InterPro" id="IPR000014">
    <property type="entry name" value="PAS"/>
</dbReference>
<dbReference type="HOGENOM" id="CLU_000445_8_1_9"/>
<dbReference type="SUPFAM" id="SSF46689">
    <property type="entry name" value="Homeodomain-like"/>
    <property type="match status" value="1"/>
</dbReference>
<dbReference type="RefSeq" id="WP_018663082.1">
    <property type="nucleotide sequence ID" value="NZ_HF952018.1"/>
</dbReference>
<dbReference type="InterPro" id="IPR009057">
    <property type="entry name" value="Homeodomain-like_sf"/>
</dbReference>
<dbReference type="Gene3D" id="3.30.450.20">
    <property type="entry name" value="PAS domain"/>
    <property type="match status" value="1"/>
</dbReference>
<dbReference type="PRINTS" id="PR01590">
    <property type="entry name" value="HTHFIS"/>
</dbReference>
<evidence type="ECO:0000259" key="8">
    <source>
        <dbReference type="PROSITE" id="PS50045"/>
    </source>
</evidence>
<dbReference type="PANTHER" id="PTHR32071:SF57">
    <property type="entry name" value="C4-DICARBOXYLATE TRANSPORT TRANSCRIPTIONAL REGULATORY PROTEIN DCTD"/>
    <property type="match status" value="1"/>
</dbReference>
<evidence type="ECO:0000256" key="7">
    <source>
        <dbReference type="SAM" id="Coils"/>
    </source>
</evidence>
<evidence type="ECO:0000259" key="10">
    <source>
        <dbReference type="PROSITE" id="PS51371"/>
    </source>
</evidence>
<dbReference type="InterPro" id="IPR058031">
    <property type="entry name" value="AAA_lid_NorR"/>
</dbReference>
<evidence type="ECO:0000259" key="9">
    <source>
        <dbReference type="PROSITE" id="PS50112"/>
    </source>
</evidence>
<feature type="domain" description="Sigma-54 factor interaction" evidence="8">
    <location>
        <begin position="270"/>
        <end position="500"/>
    </location>
</feature>
<accession>R7RTI0</accession>
<dbReference type="GO" id="GO:0005524">
    <property type="term" value="F:ATP binding"/>
    <property type="evidence" value="ECO:0007669"/>
    <property type="project" value="UniProtKB-KW"/>
</dbReference>
<dbReference type="Pfam" id="PF00158">
    <property type="entry name" value="Sigma54_activat"/>
    <property type="match status" value="1"/>
</dbReference>
<name>R7RTI0_9CLOT</name>
<dbReference type="CDD" id="cd00130">
    <property type="entry name" value="PAS"/>
    <property type="match status" value="1"/>
</dbReference>
<dbReference type="SUPFAM" id="SSF52540">
    <property type="entry name" value="P-loop containing nucleoside triphosphate hydrolases"/>
    <property type="match status" value="1"/>
</dbReference>
<organism evidence="11 12">
    <name type="scientific">Thermobrachium celere DSM 8682</name>
    <dbReference type="NCBI Taxonomy" id="941824"/>
    <lineage>
        <taxon>Bacteria</taxon>
        <taxon>Bacillati</taxon>
        <taxon>Bacillota</taxon>
        <taxon>Clostridia</taxon>
        <taxon>Eubacteriales</taxon>
        <taxon>Clostridiaceae</taxon>
        <taxon>Thermobrachium</taxon>
    </lineage>
</organism>
<dbReference type="Gene3D" id="1.10.8.60">
    <property type="match status" value="1"/>
</dbReference>
<dbReference type="CDD" id="cd00009">
    <property type="entry name" value="AAA"/>
    <property type="match status" value="1"/>
</dbReference>
<keyword evidence="7" id="KW-0175">Coiled coil</keyword>
<dbReference type="GO" id="GO:0043565">
    <property type="term" value="F:sequence-specific DNA binding"/>
    <property type="evidence" value="ECO:0007669"/>
    <property type="project" value="InterPro"/>
</dbReference>
<dbReference type="SUPFAM" id="SSF55785">
    <property type="entry name" value="PYP-like sensor domain (PAS domain)"/>
    <property type="match status" value="1"/>
</dbReference>
<dbReference type="GO" id="GO:0006355">
    <property type="term" value="P:regulation of DNA-templated transcription"/>
    <property type="evidence" value="ECO:0007669"/>
    <property type="project" value="InterPro"/>
</dbReference>
<keyword evidence="12" id="KW-1185">Reference proteome</keyword>
<evidence type="ECO:0000256" key="4">
    <source>
        <dbReference type="ARBA" id="ARBA00023125"/>
    </source>
</evidence>
<reference evidence="11" key="1">
    <citation type="submission" date="2013-03" db="EMBL/GenBank/DDBJ databases">
        <title>Draft genome sequence of the hydrogen-ethanol-producing anaerobic alkalithermophilic Caloramator celere.</title>
        <authorList>
            <person name="Ciranna A."/>
            <person name="Larjo A."/>
            <person name="Kivisto A."/>
            <person name="Santala V."/>
            <person name="Roos C."/>
            <person name="Karp M."/>
        </authorList>
    </citation>
    <scope>NUCLEOTIDE SEQUENCE [LARGE SCALE GENOMIC DNA]</scope>
    <source>
        <strain evidence="11">DSM 8682</strain>
    </source>
</reference>
<dbReference type="PROSITE" id="PS50045">
    <property type="entry name" value="SIGMA54_INTERACT_4"/>
    <property type="match status" value="1"/>
</dbReference>
<proteinExistence type="predicted"/>